<dbReference type="InterPro" id="IPR013154">
    <property type="entry name" value="ADH-like_N"/>
</dbReference>
<dbReference type="EMBL" id="JAEQND010000008">
    <property type="protein sequence ID" value="MBL0426469.1"/>
    <property type="molecule type" value="Genomic_DNA"/>
</dbReference>
<keyword evidence="3" id="KW-0560">Oxidoreductase</keyword>
<name>A0ABS1JQD0_9BURK</name>
<evidence type="ECO:0000313" key="4">
    <source>
        <dbReference type="Proteomes" id="UP000622707"/>
    </source>
</evidence>
<dbReference type="InterPro" id="IPR014188">
    <property type="entry name" value="Acrylyl-CoA_reductase_AcuI"/>
</dbReference>
<dbReference type="InterPro" id="IPR051397">
    <property type="entry name" value="Zn-ADH-like_protein"/>
</dbReference>
<reference evidence="3 4" key="1">
    <citation type="journal article" date="2017" name="Int. J. Syst. Evol. Microbiol.">
        <title>Ramlibacter alkalitolerans sp. nov., alkali-tolerant bacterium isolated from soil of ginseng.</title>
        <authorList>
            <person name="Lee D.H."/>
            <person name="Cha C.J."/>
        </authorList>
    </citation>
    <scope>NUCLEOTIDE SEQUENCE [LARGE SCALE GENOMIC DNA]</scope>
    <source>
        <strain evidence="3 4">KACC 19305</strain>
    </source>
</reference>
<dbReference type="GO" id="GO:0043958">
    <property type="term" value="F:acryloyl-CoA reductase (NADH) activity"/>
    <property type="evidence" value="ECO:0007669"/>
    <property type="project" value="UniProtKB-EC"/>
</dbReference>
<dbReference type="CDD" id="cd05280">
    <property type="entry name" value="MDR_yhdh_yhfp"/>
    <property type="match status" value="1"/>
</dbReference>
<dbReference type="PANTHER" id="PTHR43677">
    <property type="entry name" value="SHORT-CHAIN DEHYDROGENASE/REDUCTASE"/>
    <property type="match status" value="1"/>
</dbReference>
<dbReference type="InterPro" id="IPR011032">
    <property type="entry name" value="GroES-like_sf"/>
</dbReference>
<dbReference type="SUPFAM" id="SSF51735">
    <property type="entry name" value="NAD(P)-binding Rossmann-fold domains"/>
    <property type="match status" value="1"/>
</dbReference>
<evidence type="ECO:0000259" key="1">
    <source>
        <dbReference type="Pfam" id="PF00107"/>
    </source>
</evidence>
<feature type="domain" description="Alcohol dehydrogenase-like N-terminal" evidence="2">
    <location>
        <begin position="29"/>
        <end position="116"/>
    </location>
</feature>
<organism evidence="3 4">
    <name type="scientific">Ramlibacter alkalitolerans</name>
    <dbReference type="NCBI Taxonomy" id="2039631"/>
    <lineage>
        <taxon>Bacteria</taxon>
        <taxon>Pseudomonadati</taxon>
        <taxon>Pseudomonadota</taxon>
        <taxon>Betaproteobacteria</taxon>
        <taxon>Burkholderiales</taxon>
        <taxon>Comamonadaceae</taxon>
        <taxon>Ramlibacter</taxon>
    </lineage>
</organism>
<dbReference type="Pfam" id="PF08240">
    <property type="entry name" value="ADH_N"/>
    <property type="match status" value="1"/>
</dbReference>
<dbReference type="Gene3D" id="3.40.50.720">
    <property type="entry name" value="NAD(P)-binding Rossmann-like Domain"/>
    <property type="match status" value="1"/>
</dbReference>
<dbReference type="SUPFAM" id="SSF50129">
    <property type="entry name" value="GroES-like"/>
    <property type="match status" value="1"/>
</dbReference>
<sequence>MKFKAIRLYQEDGRRISRMVEQTLADLDPGDVVIRSEYAAVNYKDARAVTGVGNVISRFPCVPGVEVSGTVVESKHSAFRPGDRVTVQGGRDFGMRRDGAYSEYVRVPGAWIGRVPEGSDAFDMVGMGLAAYTSAVAVDELMRHGVTPDKGKVVVTGGTGGSSSFAIDMLAGLGYHVVASTGKVSEHEYLKKLGAAEIIGRDGLTTGDKPLEEQLWAGAIDVVGGAPLDKLLRSMQKRGVVCAFGNAAGETFTTSIYPFILRSVSLVGVNANHPVPERGEVWQRMMPGGDLHPRHIRDICYTIPFLQLQAHCDKLIAGGVRGRAVVTFGG</sequence>
<feature type="domain" description="Alcohol dehydrogenase-like C-terminal" evidence="1">
    <location>
        <begin position="164"/>
        <end position="273"/>
    </location>
</feature>
<dbReference type="PANTHER" id="PTHR43677:SF1">
    <property type="entry name" value="ACRYLYL-COA REDUCTASE ACUI-RELATED"/>
    <property type="match status" value="1"/>
</dbReference>
<evidence type="ECO:0000259" key="2">
    <source>
        <dbReference type="Pfam" id="PF08240"/>
    </source>
</evidence>
<accession>A0ABS1JQD0</accession>
<dbReference type="InterPro" id="IPR013149">
    <property type="entry name" value="ADH-like_C"/>
</dbReference>
<dbReference type="NCBIfam" id="TIGR02823">
    <property type="entry name" value="oxido_YhdH"/>
    <property type="match status" value="1"/>
</dbReference>
<keyword evidence="4" id="KW-1185">Reference proteome</keyword>
<dbReference type="Proteomes" id="UP000622707">
    <property type="component" value="Unassembled WGS sequence"/>
</dbReference>
<evidence type="ECO:0000313" key="3">
    <source>
        <dbReference type="EMBL" id="MBL0426469.1"/>
    </source>
</evidence>
<comment type="caution">
    <text evidence="3">The sequence shown here is derived from an EMBL/GenBank/DDBJ whole genome shotgun (WGS) entry which is preliminary data.</text>
</comment>
<dbReference type="EC" id="1.3.1.95" evidence="3"/>
<proteinExistence type="predicted"/>
<dbReference type="Pfam" id="PF00107">
    <property type="entry name" value="ADH_zinc_N"/>
    <property type="match status" value="1"/>
</dbReference>
<dbReference type="Gene3D" id="3.90.180.10">
    <property type="entry name" value="Medium-chain alcohol dehydrogenases, catalytic domain"/>
    <property type="match status" value="1"/>
</dbReference>
<gene>
    <name evidence="3" type="ORF">JI746_15250</name>
</gene>
<protein>
    <submittedName>
        <fullName evidence="3">Acryloyl-CoA reductase</fullName>
        <ecNumber evidence="3">1.3.1.95</ecNumber>
    </submittedName>
</protein>
<dbReference type="InterPro" id="IPR036291">
    <property type="entry name" value="NAD(P)-bd_dom_sf"/>
</dbReference>
<dbReference type="RefSeq" id="WP_201690631.1">
    <property type="nucleotide sequence ID" value="NZ_JAEQND010000008.1"/>
</dbReference>